<proteinExistence type="predicted"/>
<evidence type="ECO:0000256" key="1">
    <source>
        <dbReference type="SAM" id="Phobius"/>
    </source>
</evidence>
<name>A0ABS4KAG7_9CLOT</name>
<organism evidence="2 3">
    <name type="scientific">Clostridium punense</name>
    <dbReference type="NCBI Taxonomy" id="1054297"/>
    <lineage>
        <taxon>Bacteria</taxon>
        <taxon>Bacillati</taxon>
        <taxon>Bacillota</taxon>
        <taxon>Clostridia</taxon>
        <taxon>Eubacteriales</taxon>
        <taxon>Clostridiaceae</taxon>
        <taxon>Clostridium</taxon>
    </lineage>
</organism>
<keyword evidence="1" id="KW-0812">Transmembrane</keyword>
<sequence>MTFRNLMENFNKHFRDNLLMYLLTILFLCTGIILGIYSVKYMSNNDKSSLVNYITSLSQSSTLEGINNKAIFFEALKSNLPIIIGYWFLGLTIVGIPVILVLCIFKGFSIGFTISFFVYSLKDRGLLLAVLGVLPQNIIYIPCVILASVLSIQFSLGMLKEKLNKGYKGSKGSSVAGYSVSFLFLIGFMILGFLLEAFITPSLIKFALKGVSM</sequence>
<comment type="caution">
    <text evidence="2">The sequence shown here is derived from an EMBL/GenBank/DDBJ whole genome shotgun (WGS) entry which is preliminary data.</text>
</comment>
<keyword evidence="1" id="KW-0472">Membrane</keyword>
<keyword evidence="3" id="KW-1185">Reference proteome</keyword>
<gene>
    <name evidence="2" type="ORF">J2Z44_003453</name>
</gene>
<dbReference type="EMBL" id="JAGGLL010000033">
    <property type="protein sequence ID" value="MBP2023614.1"/>
    <property type="molecule type" value="Genomic_DNA"/>
</dbReference>
<dbReference type="NCBIfam" id="TIGR02831">
    <property type="entry name" value="spo_II_M"/>
    <property type="match status" value="1"/>
</dbReference>
<feature type="transmembrane region" description="Helical" evidence="1">
    <location>
        <begin position="20"/>
        <end position="39"/>
    </location>
</feature>
<protein>
    <submittedName>
        <fullName evidence="2">Stage II sporulation protein M</fullName>
    </submittedName>
</protein>
<dbReference type="InterPro" id="IPR002798">
    <property type="entry name" value="SpoIIM-like"/>
</dbReference>
<feature type="transmembrane region" description="Helical" evidence="1">
    <location>
        <begin position="139"/>
        <end position="159"/>
    </location>
</feature>
<dbReference type="Proteomes" id="UP001519308">
    <property type="component" value="Unassembled WGS sequence"/>
</dbReference>
<feature type="transmembrane region" description="Helical" evidence="1">
    <location>
        <begin position="86"/>
        <end position="119"/>
    </location>
</feature>
<dbReference type="Pfam" id="PF01944">
    <property type="entry name" value="SpoIIM"/>
    <property type="match status" value="1"/>
</dbReference>
<dbReference type="PIRSF" id="PIRSF038973">
    <property type="entry name" value="SpoIIM"/>
    <property type="match status" value="1"/>
</dbReference>
<evidence type="ECO:0000313" key="3">
    <source>
        <dbReference type="Proteomes" id="UP001519308"/>
    </source>
</evidence>
<dbReference type="RefSeq" id="WP_021284845.1">
    <property type="nucleotide sequence ID" value="NZ_JAGGLL010000033.1"/>
</dbReference>
<feature type="transmembrane region" description="Helical" evidence="1">
    <location>
        <begin position="180"/>
        <end position="204"/>
    </location>
</feature>
<evidence type="ECO:0000313" key="2">
    <source>
        <dbReference type="EMBL" id="MBP2023614.1"/>
    </source>
</evidence>
<accession>A0ABS4KAG7</accession>
<reference evidence="2 3" key="1">
    <citation type="submission" date="2021-03" db="EMBL/GenBank/DDBJ databases">
        <title>Genomic Encyclopedia of Type Strains, Phase IV (KMG-IV): sequencing the most valuable type-strain genomes for metagenomic binning, comparative biology and taxonomic classification.</title>
        <authorList>
            <person name="Goeker M."/>
        </authorList>
    </citation>
    <scope>NUCLEOTIDE SEQUENCE [LARGE SCALE GENOMIC DNA]</scope>
    <source>
        <strain evidence="2 3">DSM 28650</strain>
    </source>
</reference>
<dbReference type="InterPro" id="IPR014196">
    <property type="entry name" value="SpoIIM"/>
</dbReference>
<keyword evidence="1" id="KW-1133">Transmembrane helix</keyword>